<evidence type="ECO:0000259" key="2">
    <source>
        <dbReference type="Pfam" id="PF15995"/>
    </source>
</evidence>
<sequence length="1412" mass="160972">MSKSSTRSFRASRSPMPHRSRRQDNKPSGKPYGFCCSPENPPLKTNAAVSLSIESLGSLHECPALRLREHVISKRPRQPRPKDGAKSPRSSSALKLSLQSLQEPGGLLLDKDATESALELMRDILRGRRQMEYEQRMDRWAAIGERRVKSKKTRLKKGGKPYWYTDFSIPQLQKLKELEDSLFKDKEEKTTSRTLNSLFGIGMMTEQVKIEPKEVSRLLDQFSADPIKFLYEVYRAINGDYFDNEDYPKPPQALRAKKMESPLLEKLHLPPNWRLYETELIDWRKKFFAIPRPVVILPKQVSGKEAANNKIDRDETIGEIESKKATVSSKDSDKGKEKIPKEKSDQECVEDAKTDDTRYTAEKIEGDTSENVDTEDGGEKIETREQEPSHTVAEENKQVAQPFPIQTDWTSPPTPCPYKYRKLLNQTGSLTTDQAFFAALNLPESPHKSFPSGRENLSLKLQHYLLDVEADFFKMTEEANRLTSEVGRIAREIFEPERKCDACCACRQTRKTHQRWHATKTPHQVIDGVLIDESNKTQVIGSLAMHSPAASVSSASEPPYVPSHDKFVKNLVIAGSATTIDGEIVRQVAGVTKTLEHVDREVLRPDVEIVEIRNVPPCGCADEEKELEMVNLGGGKDEGLCYGEKFRPKEGPAYSCGEFGRKDEAEGDCGCGEDELECVKEDDCGCGDETGVCINEDSQVELRVDGMDEIVEEQIGLPVDIKEGAEAVCRKCGMKSKTRCMDKFSEKLAKKGKGITGEICSCDSLSEFLQLDLTRTTCAKPERRYDKSERESKKINLSGEFELRSSRKFSKNKISKPKDDVEVKKSVAAERKRKSSRKGITSDKETHGTTFKMPTKDATQEGTAIEKSSSDGGPYGYRTASEQALPIERTIAYLVDRHPPDYPAEEITVRPGGRPCRCRENRNKRKTLLYGIGGLAKTMGRNAEETNAEKVIEGVCWLTPEPSIRRSDEYIPEYELYDSPYEKQVCGGTGKVAAVAGAGTEKEEENSDENSTIVMNSQEDDRARDWENAFTDPYLTKFFTKTRESLPCWDKRTKQEEARNLRVMKPVCECKYERRIVKRNEERQNWIDRQRKLKSMKKQSFLHIDGIAKIASISSEEENIDPNQTVVSAVTMQTPYNTPIHSRSISHLPYVPRVPSVATSVEAPPVAQEPTPERMDKSTNKKKSWKRRSSAKSRQLTGAPQLEQPSIYGADEANTDRQIASDEAGTTVEPEIAKSSVRKEKTKRRMSFFDRLQGKLMIRMRRELDNMTNEGFVSLKLPDYHKIPQLSYWISYRVRGMCFTEKYKKELMQNSIKIWNAKAHRAKNEIRAEYLKIAKKDRDKINFDRARHWKRKIRRMKNQFYENLRQDTVNTGSELWRTMEFGKFPNLLFKQAYFTYLPAKEADAYVFRPWPR</sequence>
<dbReference type="Proteomes" id="UP000215335">
    <property type="component" value="Unassembled WGS sequence"/>
</dbReference>
<feature type="compositionally biased region" description="Polar residues" evidence="1">
    <location>
        <begin position="860"/>
        <end position="871"/>
    </location>
</feature>
<dbReference type="EMBL" id="NNAY01000334">
    <property type="protein sequence ID" value="OXU29129.1"/>
    <property type="molecule type" value="Genomic_DNA"/>
</dbReference>
<gene>
    <name evidence="3" type="ORF">TSAR_009912</name>
</gene>
<evidence type="ECO:0000313" key="3">
    <source>
        <dbReference type="EMBL" id="OXU29129.1"/>
    </source>
</evidence>
<feature type="compositionally biased region" description="Polar residues" evidence="1">
    <location>
        <begin position="1"/>
        <end position="11"/>
    </location>
</feature>
<dbReference type="Pfam" id="PF15995">
    <property type="entry name" value="DUF4771"/>
    <property type="match status" value="1"/>
</dbReference>
<protein>
    <recommendedName>
        <fullName evidence="2">DUF4771 domain-containing protein</fullName>
    </recommendedName>
</protein>
<organism evidence="3 4">
    <name type="scientific">Trichomalopsis sarcophagae</name>
    <dbReference type="NCBI Taxonomy" id="543379"/>
    <lineage>
        <taxon>Eukaryota</taxon>
        <taxon>Metazoa</taxon>
        <taxon>Ecdysozoa</taxon>
        <taxon>Arthropoda</taxon>
        <taxon>Hexapoda</taxon>
        <taxon>Insecta</taxon>
        <taxon>Pterygota</taxon>
        <taxon>Neoptera</taxon>
        <taxon>Endopterygota</taxon>
        <taxon>Hymenoptera</taxon>
        <taxon>Apocrita</taxon>
        <taxon>Proctotrupomorpha</taxon>
        <taxon>Chalcidoidea</taxon>
        <taxon>Pteromalidae</taxon>
        <taxon>Pteromalinae</taxon>
        <taxon>Trichomalopsis</taxon>
    </lineage>
</organism>
<feature type="compositionally biased region" description="Basic and acidic residues" evidence="1">
    <location>
        <begin position="816"/>
        <end position="830"/>
    </location>
</feature>
<dbReference type="PANTHER" id="PTHR41967">
    <property type="entry name" value="FI19406P1-RELATED"/>
    <property type="match status" value="1"/>
</dbReference>
<feature type="compositionally biased region" description="Basic residues" evidence="1">
    <location>
        <begin position="1180"/>
        <end position="1191"/>
    </location>
</feature>
<feature type="domain" description="DUF4771" evidence="2">
    <location>
        <begin position="1255"/>
        <end position="1403"/>
    </location>
</feature>
<feature type="region of interest" description="Disordered" evidence="1">
    <location>
        <begin position="1"/>
        <end position="39"/>
    </location>
</feature>
<feature type="region of interest" description="Disordered" evidence="1">
    <location>
        <begin position="808"/>
        <end position="878"/>
    </location>
</feature>
<evidence type="ECO:0000256" key="1">
    <source>
        <dbReference type="SAM" id="MobiDB-lite"/>
    </source>
</evidence>
<dbReference type="OrthoDB" id="6613664at2759"/>
<comment type="caution">
    <text evidence="3">The sequence shown here is derived from an EMBL/GenBank/DDBJ whole genome shotgun (WGS) entry which is preliminary data.</text>
</comment>
<feature type="compositionally biased region" description="Basic and acidic residues" evidence="1">
    <location>
        <begin position="322"/>
        <end position="366"/>
    </location>
</feature>
<dbReference type="InterPro" id="IPR031936">
    <property type="entry name" value="DUF4771"/>
</dbReference>
<feature type="compositionally biased region" description="Acidic residues" evidence="1">
    <location>
        <begin position="367"/>
        <end position="376"/>
    </location>
</feature>
<feature type="region of interest" description="Disordered" evidence="1">
    <location>
        <begin position="1161"/>
        <end position="1213"/>
    </location>
</feature>
<proteinExistence type="predicted"/>
<keyword evidence="4" id="KW-1185">Reference proteome</keyword>
<evidence type="ECO:0000313" key="4">
    <source>
        <dbReference type="Proteomes" id="UP000215335"/>
    </source>
</evidence>
<name>A0A232FFB9_9HYME</name>
<feature type="region of interest" description="Disordered" evidence="1">
    <location>
        <begin position="70"/>
        <end position="93"/>
    </location>
</feature>
<feature type="compositionally biased region" description="Basic and acidic residues" evidence="1">
    <location>
        <begin position="377"/>
        <end position="393"/>
    </location>
</feature>
<accession>A0A232FFB9</accession>
<feature type="region of interest" description="Disordered" evidence="1">
    <location>
        <begin position="322"/>
        <end position="393"/>
    </location>
</feature>
<reference evidence="3 4" key="1">
    <citation type="journal article" date="2017" name="Curr. Biol.">
        <title>The Evolution of Venom by Co-option of Single-Copy Genes.</title>
        <authorList>
            <person name="Martinson E.O."/>
            <person name="Mrinalini"/>
            <person name="Kelkar Y.D."/>
            <person name="Chang C.H."/>
            <person name="Werren J.H."/>
        </authorList>
    </citation>
    <scope>NUCLEOTIDE SEQUENCE [LARGE SCALE GENOMIC DNA]</scope>
    <source>
        <strain evidence="3 4">Alberta</strain>
        <tissue evidence="3">Whole body</tissue>
    </source>
</reference>
<dbReference type="PANTHER" id="PTHR41967:SF6">
    <property type="entry name" value="FI19406P1-RELATED"/>
    <property type="match status" value="1"/>
</dbReference>